<organism evidence="1 2">
    <name type="scientific">Macrococcus brunensis</name>
    <dbReference type="NCBI Taxonomy" id="198483"/>
    <lineage>
        <taxon>Bacteria</taxon>
        <taxon>Bacillati</taxon>
        <taxon>Bacillota</taxon>
        <taxon>Bacilli</taxon>
        <taxon>Bacillales</taxon>
        <taxon>Staphylococcaceae</taxon>
        <taxon>Macrococcus</taxon>
    </lineage>
</organism>
<name>A0A4R6BBV1_9STAP</name>
<dbReference type="RefSeq" id="WP_133432418.1">
    <property type="nucleotide sequence ID" value="NZ_SCWA01000015.1"/>
</dbReference>
<keyword evidence="2" id="KW-1185">Reference proteome</keyword>
<dbReference type="Proteomes" id="UP000295310">
    <property type="component" value="Unassembled WGS sequence"/>
</dbReference>
<proteinExistence type="predicted"/>
<dbReference type="EMBL" id="SCWA01000015">
    <property type="protein sequence ID" value="TDL95320.1"/>
    <property type="molecule type" value="Genomic_DNA"/>
</dbReference>
<accession>A0A4R6BBV1</accession>
<dbReference type="OrthoDB" id="9789360at2"/>
<sequence length="343" mass="40566">MALKYKEIMLAYSNAVAEKSPFYHQLGQHMAEDKELKEILSPFISDRQFIPLFMTAVLTTLYHTEDELRNYYLNFSDHPLEMDLEGYKVFKSFVTTHLDEIMILARNGDLKKNIVERSALLIPIFHYIMEQSDKENFNVIELGTKAGLLLNFDWYGYTFNKDHKVGLTDDINIKMKIKGYPYDTLRPLTHPRLKYGLSSDVVRLEEEEAFHWMMSLFYPEEVKRRNNMKKAHDILLAHPVELLEGSELELLEQTLMIMPDDEPVVIFHIHHTKNWSDEKKVALLELIQRFSSTKEIYHIHHQLFGQDIFIDYTHHNVIKREKLANLELDKMKIEWLLGQPLKL</sequence>
<comment type="caution">
    <text evidence="1">The sequence shown here is derived from an EMBL/GenBank/DDBJ whole genome shotgun (WGS) entry which is preliminary data.</text>
</comment>
<evidence type="ECO:0000313" key="1">
    <source>
        <dbReference type="EMBL" id="TDL95320.1"/>
    </source>
</evidence>
<dbReference type="AlphaFoldDB" id="A0A4R6BBV1"/>
<gene>
    <name evidence="1" type="ORF">ERX27_08525</name>
</gene>
<reference evidence="1 2" key="1">
    <citation type="submission" date="2019-01" db="EMBL/GenBank/DDBJ databases">
        <title>Draft genome sequences of the type strains of six Macrococcus species.</title>
        <authorList>
            <person name="Mazhar S."/>
            <person name="Altermann E."/>
            <person name="Hill C."/>
            <person name="Mcauliffe O."/>
        </authorList>
    </citation>
    <scope>NUCLEOTIDE SEQUENCE [LARGE SCALE GENOMIC DNA]</scope>
    <source>
        <strain evidence="1 2">CCM4811</strain>
    </source>
</reference>
<dbReference type="Pfam" id="PF10094">
    <property type="entry name" value="DUF2332"/>
    <property type="match status" value="1"/>
</dbReference>
<evidence type="ECO:0000313" key="2">
    <source>
        <dbReference type="Proteomes" id="UP000295310"/>
    </source>
</evidence>
<dbReference type="InterPro" id="IPR011200">
    <property type="entry name" value="UCP012608"/>
</dbReference>
<protein>
    <submittedName>
        <fullName evidence="1">DUF2332 family protein</fullName>
    </submittedName>
</protein>